<sequence length="349" mass="38401">MLVSGNGRPKTSITGLLRRTNSSLRCIYGARCSITLIGQDDSPPARSYSSLSLRRSSSFTKRIIERFMEQGTNLCCSQSDGENHRGLMLVREKSANTLMNKASFIYPECPWMFPVRVRTLRRVLSSSTPTVPYSTADILYGNEVNGAGRSSSNDDPRQNSFGELERGKSKSRDLDNPNNRRPNSRNGKQKAISIDTGREQDDLVAMGTLWSPNNGNGSGSLPPATSQSQQSGYKSGPVSNSNMNSYPSKVAPSSSGVNSSLSSSNNTLNSQRKYPTGNSMRPIVLQNNVSGRKTSNAQKEQEDPKYTDPMLGAPASFQQRIIELGALEGDTVRWERTKRLKKKKQDRDS</sequence>
<evidence type="ECO:0000313" key="3">
    <source>
        <dbReference type="Proteomes" id="UP001164746"/>
    </source>
</evidence>
<gene>
    <name evidence="2" type="ORF">MAR_037688</name>
</gene>
<evidence type="ECO:0000313" key="2">
    <source>
        <dbReference type="EMBL" id="WAR24019.1"/>
    </source>
</evidence>
<reference evidence="2" key="1">
    <citation type="submission" date="2022-11" db="EMBL/GenBank/DDBJ databases">
        <title>Centuries of genome instability and evolution in soft-shell clam transmissible cancer (bioRxiv).</title>
        <authorList>
            <person name="Hart S.F.M."/>
            <person name="Yonemitsu M.A."/>
            <person name="Giersch R.M."/>
            <person name="Beal B.F."/>
            <person name="Arriagada G."/>
            <person name="Davis B.W."/>
            <person name="Ostrander E.A."/>
            <person name="Goff S.P."/>
            <person name="Metzger M.J."/>
        </authorList>
    </citation>
    <scope>NUCLEOTIDE SEQUENCE</scope>
    <source>
        <strain evidence="2">MELC-2E11</strain>
        <tissue evidence="2">Siphon/mantle</tissue>
    </source>
</reference>
<organism evidence="2 3">
    <name type="scientific">Mya arenaria</name>
    <name type="common">Soft-shell clam</name>
    <dbReference type="NCBI Taxonomy" id="6604"/>
    <lineage>
        <taxon>Eukaryota</taxon>
        <taxon>Metazoa</taxon>
        <taxon>Spiralia</taxon>
        <taxon>Lophotrochozoa</taxon>
        <taxon>Mollusca</taxon>
        <taxon>Bivalvia</taxon>
        <taxon>Autobranchia</taxon>
        <taxon>Heteroconchia</taxon>
        <taxon>Euheterodonta</taxon>
        <taxon>Imparidentia</taxon>
        <taxon>Neoheterodontei</taxon>
        <taxon>Myida</taxon>
        <taxon>Myoidea</taxon>
        <taxon>Myidae</taxon>
        <taxon>Mya</taxon>
    </lineage>
</organism>
<dbReference type="Proteomes" id="UP001164746">
    <property type="component" value="Chromosome 13"/>
</dbReference>
<name>A0ABY7FT28_MYAAR</name>
<proteinExistence type="predicted"/>
<accession>A0ABY7FT28</accession>
<feature type="compositionally biased region" description="Polar residues" evidence="1">
    <location>
        <begin position="271"/>
        <end position="298"/>
    </location>
</feature>
<feature type="compositionally biased region" description="Low complexity" evidence="1">
    <location>
        <begin position="176"/>
        <end position="186"/>
    </location>
</feature>
<dbReference type="InterPro" id="IPR040505">
    <property type="entry name" value="DUF5537"/>
</dbReference>
<protein>
    <submittedName>
        <fullName evidence="2">Uncharacterized protein</fullName>
    </submittedName>
</protein>
<feature type="region of interest" description="Disordered" evidence="1">
    <location>
        <begin position="144"/>
        <end position="312"/>
    </location>
</feature>
<dbReference type="Pfam" id="PF17690">
    <property type="entry name" value="DUF5537"/>
    <property type="match status" value="1"/>
</dbReference>
<evidence type="ECO:0000256" key="1">
    <source>
        <dbReference type="SAM" id="MobiDB-lite"/>
    </source>
</evidence>
<feature type="compositionally biased region" description="Polar residues" evidence="1">
    <location>
        <begin position="223"/>
        <end position="247"/>
    </location>
</feature>
<feature type="compositionally biased region" description="Basic and acidic residues" evidence="1">
    <location>
        <begin position="152"/>
        <end position="175"/>
    </location>
</feature>
<feature type="compositionally biased region" description="Low complexity" evidence="1">
    <location>
        <begin position="253"/>
        <end position="270"/>
    </location>
</feature>
<dbReference type="EMBL" id="CP111024">
    <property type="protein sequence ID" value="WAR24019.1"/>
    <property type="molecule type" value="Genomic_DNA"/>
</dbReference>
<keyword evidence="3" id="KW-1185">Reference proteome</keyword>